<reference evidence="2 3" key="1">
    <citation type="submission" date="2015-01" db="EMBL/GenBank/DDBJ databases">
        <title>Genome Sequencing of Rickettsiales.</title>
        <authorList>
            <person name="Daugherty S.C."/>
            <person name="Su Q."/>
            <person name="Abolude K."/>
            <person name="Beier-Sexton M."/>
            <person name="Carlyon J.A."/>
            <person name="Carter R."/>
            <person name="Day N.P."/>
            <person name="Dumler S.J."/>
            <person name="Dyachenko V."/>
            <person name="Godinez A."/>
            <person name="Kurtti T.J."/>
            <person name="Lichay M."/>
            <person name="Mullins K.E."/>
            <person name="Ott S."/>
            <person name="Pappas-Brown V."/>
            <person name="Paris D.H."/>
            <person name="Patel P."/>
            <person name="Richards A.L."/>
            <person name="Sadzewicz L."/>
            <person name="Sears K."/>
            <person name="Seidman D."/>
            <person name="Sengamalay N."/>
            <person name="Stenos J."/>
            <person name="Tallon L.J."/>
            <person name="Vincent G."/>
            <person name="Fraser C.M."/>
            <person name="Munderloh U."/>
            <person name="Dunning-Hotopp J.C."/>
        </authorList>
    </citation>
    <scope>NUCLEOTIDE SEQUENCE [LARGE SCALE GENOMIC DNA]</scope>
    <source>
        <strain evidence="2 3">TA716</strain>
    </source>
</reference>
<dbReference type="GO" id="GO:0003678">
    <property type="term" value="F:DNA helicase activity"/>
    <property type="evidence" value="ECO:0007669"/>
    <property type="project" value="InterPro"/>
</dbReference>
<keyword evidence="2" id="KW-0378">Hydrolase</keyword>
<accession>A0A0F3PA71</accession>
<evidence type="ECO:0000313" key="2">
    <source>
        <dbReference type="EMBL" id="KJV77230.1"/>
    </source>
</evidence>
<dbReference type="InterPro" id="IPR027417">
    <property type="entry name" value="P-loop_NTPase"/>
</dbReference>
<evidence type="ECO:0000313" key="3">
    <source>
        <dbReference type="Proteomes" id="UP000033671"/>
    </source>
</evidence>
<keyword evidence="2" id="KW-0547">Nucleotide-binding</keyword>
<comment type="caution">
    <text evidence="2">The sequence shown here is derived from an EMBL/GenBank/DDBJ whole genome shotgun (WGS) entry which is preliminary data.</text>
</comment>
<evidence type="ECO:0000259" key="1">
    <source>
        <dbReference type="Pfam" id="PF03796"/>
    </source>
</evidence>
<proteinExistence type="predicted"/>
<sequence length="65" mass="7535">MLGNELTFEESDIVILIYREEYYLSRLEPDPGTPEHIKWKARQDRSHNTAEIIVAEHRNGPVGTV</sequence>
<keyword evidence="2" id="KW-0347">Helicase</keyword>
<feature type="domain" description="SF4 helicase" evidence="1">
    <location>
        <begin position="10"/>
        <end position="65"/>
    </location>
</feature>
<dbReference type="Proteomes" id="UP000033671">
    <property type="component" value="Unassembled WGS sequence"/>
</dbReference>
<dbReference type="EMBL" id="LAOA01000007">
    <property type="protein sequence ID" value="KJV77230.1"/>
    <property type="molecule type" value="Genomic_DNA"/>
</dbReference>
<dbReference type="Pfam" id="PF03796">
    <property type="entry name" value="DnaB_C"/>
    <property type="match status" value="1"/>
</dbReference>
<dbReference type="PATRIC" id="fig|1359175.3.peg.2668"/>
<name>A0A0F3PA71_ORITS</name>
<protein>
    <submittedName>
        <fullName evidence="2">DnaB-like helicase C terminal domain protein</fullName>
    </submittedName>
</protein>
<dbReference type="Gene3D" id="3.40.50.300">
    <property type="entry name" value="P-loop containing nucleotide triphosphate hydrolases"/>
    <property type="match status" value="1"/>
</dbReference>
<dbReference type="AlphaFoldDB" id="A0A0F3PA71"/>
<dbReference type="GO" id="GO:0006260">
    <property type="term" value="P:DNA replication"/>
    <property type="evidence" value="ECO:0007669"/>
    <property type="project" value="InterPro"/>
</dbReference>
<dbReference type="GO" id="GO:0005524">
    <property type="term" value="F:ATP binding"/>
    <property type="evidence" value="ECO:0007669"/>
    <property type="project" value="InterPro"/>
</dbReference>
<organism evidence="2 3">
    <name type="scientific">Orientia tsutsugamushi str. TA716</name>
    <dbReference type="NCBI Taxonomy" id="1359175"/>
    <lineage>
        <taxon>Bacteria</taxon>
        <taxon>Pseudomonadati</taxon>
        <taxon>Pseudomonadota</taxon>
        <taxon>Alphaproteobacteria</taxon>
        <taxon>Rickettsiales</taxon>
        <taxon>Rickettsiaceae</taxon>
        <taxon>Rickettsieae</taxon>
        <taxon>Orientia</taxon>
    </lineage>
</organism>
<keyword evidence="2" id="KW-0067">ATP-binding</keyword>
<dbReference type="InterPro" id="IPR007694">
    <property type="entry name" value="DNA_helicase_DnaB-like_C"/>
</dbReference>
<gene>
    <name evidence="2" type="ORF">OTSTA716_0362</name>
</gene>